<reference evidence="2" key="1">
    <citation type="journal article" date="2019" name="Sci. Rep.">
        <title>Draft genome of Tanacetum cinerariifolium, the natural source of mosquito coil.</title>
        <authorList>
            <person name="Yamashiro T."/>
            <person name="Shiraishi A."/>
            <person name="Satake H."/>
            <person name="Nakayama K."/>
        </authorList>
    </citation>
    <scope>NUCLEOTIDE SEQUENCE</scope>
</reference>
<dbReference type="EMBL" id="BKCJ011066549">
    <property type="protein sequence ID" value="GFC78607.1"/>
    <property type="molecule type" value="Genomic_DNA"/>
</dbReference>
<accession>A0A699R0W2</accession>
<feature type="compositionally biased region" description="Polar residues" evidence="1">
    <location>
        <begin position="30"/>
        <end position="41"/>
    </location>
</feature>
<protein>
    <submittedName>
        <fullName evidence="2">Uncharacterized protein</fullName>
    </submittedName>
</protein>
<organism evidence="2">
    <name type="scientific">Tanacetum cinerariifolium</name>
    <name type="common">Dalmatian daisy</name>
    <name type="synonym">Chrysanthemum cinerariifolium</name>
    <dbReference type="NCBI Taxonomy" id="118510"/>
    <lineage>
        <taxon>Eukaryota</taxon>
        <taxon>Viridiplantae</taxon>
        <taxon>Streptophyta</taxon>
        <taxon>Embryophyta</taxon>
        <taxon>Tracheophyta</taxon>
        <taxon>Spermatophyta</taxon>
        <taxon>Magnoliopsida</taxon>
        <taxon>eudicotyledons</taxon>
        <taxon>Gunneridae</taxon>
        <taxon>Pentapetalae</taxon>
        <taxon>asterids</taxon>
        <taxon>campanulids</taxon>
        <taxon>Asterales</taxon>
        <taxon>Asteraceae</taxon>
        <taxon>Asteroideae</taxon>
        <taxon>Anthemideae</taxon>
        <taxon>Anthemidinae</taxon>
        <taxon>Tanacetum</taxon>
    </lineage>
</organism>
<comment type="caution">
    <text evidence="2">The sequence shown here is derived from an EMBL/GenBank/DDBJ whole genome shotgun (WGS) entry which is preliminary data.</text>
</comment>
<gene>
    <name evidence="2" type="ORF">Tci_850577</name>
</gene>
<dbReference type="AlphaFoldDB" id="A0A699R0W2"/>
<proteinExistence type="predicted"/>
<feature type="non-terminal residue" evidence="2">
    <location>
        <position position="1"/>
    </location>
</feature>
<evidence type="ECO:0000313" key="2">
    <source>
        <dbReference type="EMBL" id="GFC78607.1"/>
    </source>
</evidence>
<feature type="region of interest" description="Disordered" evidence="1">
    <location>
        <begin position="21"/>
        <end position="57"/>
    </location>
</feature>
<evidence type="ECO:0000256" key="1">
    <source>
        <dbReference type="SAM" id="MobiDB-lite"/>
    </source>
</evidence>
<sequence>ACLYVGSVLERFEMPAFYKKPKGRKKFKTSETTSGSAQGGFNLNDEADKSEEETQEHRQLVVTELRRNHPPPLVRFLHLLIW</sequence>
<name>A0A699R0W2_TANCI</name>